<evidence type="ECO:0000259" key="3">
    <source>
        <dbReference type="PROSITE" id="PS50966"/>
    </source>
</evidence>
<keyword evidence="1" id="KW-0862">Zinc</keyword>
<evidence type="ECO:0000256" key="1">
    <source>
        <dbReference type="PROSITE-ProRule" id="PRU00325"/>
    </source>
</evidence>
<dbReference type="EMBL" id="AP021875">
    <property type="protein sequence ID" value="BBO76254.1"/>
    <property type="molecule type" value="Genomic_DNA"/>
</dbReference>
<protein>
    <recommendedName>
        <fullName evidence="3">SWIM-type domain-containing protein</fullName>
    </recommendedName>
</protein>
<keyword evidence="1" id="KW-0479">Metal-binding</keyword>
<dbReference type="RefSeq" id="WP_155305102.1">
    <property type="nucleotide sequence ID" value="NZ_AP021875.1"/>
</dbReference>
<dbReference type="PANTHER" id="PTHR38133:SF1">
    <property type="entry name" value="SLR1429 PROTEIN"/>
    <property type="match status" value="1"/>
</dbReference>
<dbReference type="GO" id="GO:0008270">
    <property type="term" value="F:zinc ion binding"/>
    <property type="evidence" value="ECO:0007669"/>
    <property type="project" value="UniProtKB-KW"/>
</dbReference>
<feature type="compositionally biased region" description="Basic residues" evidence="2">
    <location>
        <begin position="260"/>
        <end position="275"/>
    </location>
</feature>
<keyword evidence="1" id="KW-0863">Zinc-finger</keyword>
<gene>
    <name evidence="4" type="ORF">DSCW_36710</name>
</gene>
<proteinExistence type="predicted"/>
<name>A0A5K7ZCR9_9BACT</name>
<keyword evidence="5" id="KW-1185">Reference proteome</keyword>
<feature type="domain" description="SWIM-type" evidence="3">
    <location>
        <begin position="152"/>
        <end position="182"/>
    </location>
</feature>
<dbReference type="Pfam" id="PF04434">
    <property type="entry name" value="SWIM"/>
    <property type="match status" value="1"/>
</dbReference>
<feature type="region of interest" description="Disordered" evidence="2">
    <location>
        <begin position="248"/>
        <end position="275"/>
    </location>
</feature>
<dbReference type="InterPro" id="IPR025159">
    <property type="entry name" value="AbiEi_N"/>
</dbReference>
<organism evidence="4 5">
    <name type="scientific">Desulfosarcina widdelii</name>
    <dbReference type="NCBI Taxonomy" id="947919"/>
    <lineage>
        <taxon>Bacteria</taxon>
        <taxon>Pseudomonadati</taxon>
        <taxon>Thermodesulfobacteriota</taxon>
        <taxon>Desulfobacteria</taxon>
        <taxon>Desulfobacterales</taxon>
        <taxon>Desulfosarcinaceae</taxon>
        <taxon>Desulfosarcina</taxon>
    </lineage>
</organism>
<dbReference type="KEGG" id="dwd:DSCW_36710"/>
<evidence type="ECO:0000313" key="5">
    <source>
        <dbReference type="Proteomes" id="UP000427769"/>
    </source>
</evidence>
<dbReference type="AlphaFoldDB" id="A0A5K7ZCR9"/>
<reference evidence="4 5" key="1">
    <citation type="submission" date="2019-11" db="EMBL/GenBank/DDBJ databases">
        <title>Comparative genomics of hydrocarbon-degrading Desulfosarcina strains.</title>
        <authorList>
            <person name="Watanabe M."/>
            <person name="Kojima H."/>
            <person name="Fukui M."/>
        </authorList>
    </citation>
    <scope>NUCLEOTIDE SEQUENCE [LARGE SCALE GENOMIC DNA]</scope>
    <source>
        <strain evidence="4 5">PP31</strain>
    </source>
</reference>
<evidence type="ECO:0000313" key="4">
    <source>
        <dbReference type="EMBL" id="BBO76254.1"/>
    </source>
</evidence>
<evidence type="ECO:0000256" key="2">
    <source>
        <dbReference type="SAM" id="MobiDB-lite"/>
    </source>
</evidence>
<dbReference type="InterPro" id="IPR007527">
    <property type="entry name" value="Znf_SWIM"/>
</dbReference>
<dbReference type="Pfam" id="PF13338">
    <property type="entry name" value="AbiEi_4"/>
    <property type="match status" value="1"/>
</dbReference>
<sequence>MSYFRFPRYVSVAEKRARAEKKIRQLKKKNPNLAPVILEGRSLAKTWWGKSWNENLERYADYSNRIGRGRSYVRHMAVLDLGIRPGSVKALVQGSANKPYSVEIGIQALKKSNWEKIAAACADQLDSLQDLLDGKFPRDLSHLFMQKGHGLFPTPKEIQFSCSCPDWAYMCKHVAAVLYGIGARLDEDPSLFFVLRKANLEDLIAKTVDDAAVKYIRQAEKSTPPMVAEEDLGAVFGIDMDTMPDFEKAASGASPEPTAKKVRPAKKAKPAKRRIAKKPAAVDDKALILDLIKREKNGIGAPGLHAKSGIDIVKIRNILFQAYYKGSIRKISRGIYAAKQEPVVPGDHGKVVLSVIKAASEGIRPPQVAETTGLSPAAVRPVIARLMKTGKIRRISRGLYGPPAKRRGKNAANATAAVLEIIESHPGGITVPALKVQSGFEEKKLRNIVFRLFSSGKVRRIGRGVYSTVR</sequence>
<dbReference type="Proteomes" id="UP000427769">
    <property type="component" value="Chromosome"/>
</dbReference>
<dbReference type="PROSITE" id="PS50966">
    <property type="entry name" value="ZF_SWIM"/>
    <property type="match status" value="1"/>
</dbReference>
<accession>A0A5K7ZCR9</accession>
<dbReference type="OrthoDB" id="188274at2"/>
<dbReference type="PANTHER" id="PTHR38133">
    <property type="entry name" value="SLR1429 PROTEIN"/>
    <property type="match status" value="1"/>
</dbReference>